<feature type="compositionally biased region" description="Low complexity" evidence="6">
    <location>
        <begin position="15"/>
        <end position="31"/>
    </location>
</feature>
<dbReference type="GO" id="GO:0005929">
    <property type="term" value="C:cilium"/>
    <property type="evidence" value="ECO:0007669"/>
    <property type="project" value="UniProtKB-SubCell"/>
</dbReference>
<dbReference type="EMBL" id="GL433845">
    <property type="protein sequence ID" value="EFN55127.1"/>
    <property type="molecule type" value="Genomic_DNA"/>
</dbReference>
<dbReference type="eggNOG" id="KOG0972">
    <property type="taxonomic scope" value="Eukaryota"/>
</dbReference>
<dbReference type="GO" id="GO:0005794">
    <property type="term" value="C:Golgi apparatus"/>
    <property type="evidence" value="ECO:0007669"/>
    <property type="project" value="TreeGrafter"/>
</dbReference>
<keyword evidence="4" id="KW-0966">Cell projection</keyword>
<feature type="compositionally biased region" description="Basic and acidic residues" evidence="6">
    <location>
        <begin position="36"/>
        <end position="50"/>
    </location>
</feature>
<evidence type="ECO:0000256" key="6">
    <source>
        <dbReference type="SAM" id="MobiDB-lite"/>
    </source>
</evidence>
<dbReference type="GeneID" id="17354660"/>
<keyword evidence="3" id="KW-0969">Cilium</keyword>
<dbReference type="GO" id="GO:0042073">
    <property type="term" value="P:intraciliary transport"/>
    <property type="evidence" value="ECO:0007669"/>
    <property type="project" value="TreeGrafter"/>
</dbReference>
<feature type="compositionally biased region" description="Low complexity" evidence="6">
    <location>
        <begin position="51"/>
        <end position="66"/>
    </location>
</feature>
<dbReference type="STRING" id="554065.E1ZGB8"/>
<dbReference type="GO" id="GO:0005815">
    <property type="term" value="C:microtubule organizing center"/>
    <property type="evidence" value="ECO:0007669"/>
    <property type="project" value="TreeGrafter"/>
</dbReference>
<protein>
    <submittedName>
        <fullName evidence="7">Uncharacterized protein</fullName>
    </submittedName>
</protein>
<organism evidence="8">
    <name type="scientific">Chlorella variabilis</name>
    <name type="common">Green alga</name>
    <dbReference type="NCBI Taxonomy" id="554065"/>
    <lineage>
        <taxon>Eukaryota</taxon>
        <taxon>Viridiplantae</taxon>
        <taxon>Chlorophyta</taxon>
        <taxon>core chlorophytes</taxon>
        <taxon>Trebouxiophyceae</taxon>
        <taxon>Chlorellales</taxon>
        <taxon>Chlorellaceae</taxon>
        <taxon>Chlorella clade</taxon>
        <taxon>Chlorella</taxon>
    </lineage>
</organism>
<sequence>MSTSENASLRFGPMPARTRQPSSSASPASGGPAAGGERRGSGRRGSERRSSAAAGQQQQQQQQPAEVAAWQAECERVKDRLVITADAGGGGGEWRIPLERALASMGSLQATEPEARAELEGAGQALAATAEALAASDKAVSSQLSGLQAEHQAAVAAVDSLQAEQAARQEYVATLEQELQFLNKELEERQREMAEQGNSMSDKRPVARLAEACSQLRTELLQMEVRTGILQAMLLRQATAKR</sequence>
<dbReference type="Proteomes" id="UP000008141">
    <property type="component" value="Unassembled WGS sequence"/>
</dbReference>
<feature type="coiled-coil region" evidence="5">
    <location>
        <begin position="144"/>
        <end position="226"/>
    </location>
</feature>
<proteinExistence type="inferred from homology"/>
<evidence type="ECO:0000256" key="2">
    <source>
        <dbReference type="ARBA" id="ARBA00009415"/>
    </source>
</evidence>
<dbReference type="InParanoid" id="E1ZGB8"/>
<dbReference type="AlphaFoldDB" id="E1ZGB8"/>
<dbReference type="GO" id="GO:0030992">
    <property type="term" value="C:intraciliary transport particle B"/>
    <property type="evidence" value="ECO:0007669"/>
    <property type="project" value="TreeGrafter"/>
</dbReference>
<comment type="subcellular location">
    <subcellularLocation>
        <location evidence="1">Cell projection</location>
        <location evidence="1">Cilium</location>
    </subcellularLocation>
</comment>
<evidence type="ECO:0000256" key="4">
    <source>
        <dbReference type="ARBA" id="ARBA00023273"/>
    </source>
</evidence>
<evidence type="ECO:0000313" key="7">
    <source>
        <dbReference type="EMBL" id="EFN55127.1"/>
    </source>
</evidence>
<dbReference type="GO" id="GO:1905515">
    <property type="term" value="P:non-motile cilium assembly"/>
    <property type="evidence" value="ECO:0007669"/>
    <property type="project" value="TreeGrafter"/>
</dbReference>
<accession>E1ZGB8</accession>
<dbReference type="Pfam" id="PF10498">
    <property type="entry name" value="IFT57"/>
    <property type="match status" value="1"/>
</dbReference>
<reference evidence="7 8" key="1">
    <citation type="journal article" date="2010" name="Plant Cell">
        <title>The Chlorella variabilis NC64A genome reveals adaptation to photosymbiosis, coevolution with viruses, and cryptic sex.</title>
        <authorList>
            <person name="Blanc G."/>
            <person name="Duncan G."/>
            <person name="Agarkova I."/>
            <person name="Borodovsky M."/>
            <person name="Gurnon J."/>
            <person name="Kuo A."/>
            <person name="Lindquist E."/>
            <person name="Lucas S."/>
            <person name="Pangilinan J."/>
            <person name="Polle J."/>
            <person name="Salamov A."/>
            <person name="Terry A."/>
            <person name="Yamada T."/>
            <person name="Dunigan D.D."/>
            <person name="Grigoriev I.V."/>
            <person name="Claverie J.M."/>
            <person name="Van Etten J.L."/>
        </authorList>
    </citation>
    <scope>NUCLEOTIDE SEQUENCE [LARGE SCALE GENOMIC DNA]</scope>
    <source>
        <strain evidence="7 8">NC64A</strain>
    </source>
</reference>
<dbReference type="OrthoDB" id="514242at2759"/>
<evidence type="ECO:0000256" key="5">
    <source>
        <dbReference type="SAM" id="Coils"/>
    </source>
</evidence>
<keyword evidence="8" id="KW-1185">Reference proteome</keyword>
<evidence type="ECO:0000256" key="1">
    <source>
        <dbReference type="ARBA" id="ARBA00004138"/>
    </source>
</evidence>
<evidence type="ECO:0000313" key="8">
    <source>
        <dbReference type="Proteomes" id="UP000008141"/>
    </source>
</evidence>
<name>E1ZGB8_CHLVA</name>
<dbReference type="PANTHER" id="PTHR16011">
    <property type="entry name" value="IFT57/HIPPI"/>
    <property type="match status" value="1"/>
</dbReference>
<comment type="similarity">
    <text evidence="2">Belongs to the IFT57 family.</text>
</comment>
<dbReference type="RefSeq" id="XP_005847229.1">
    <property type="nucleotide sequence ID" value="XM_005847167.1"/>
</dbReference>
<dbReference type="InterPro" id="IPR019530">
    <property type="entry name" value="Intra-flagellar_transport_57"/>
</dbReference>
<feature type="region of interest" description="Disordered" evidence="6">
    <location>
        <begin position="1"/>
        <end position="70"/>
    </location>
</feature>
<dbReference type="KEGG" id="cvr:CHLNCDRAFT_134182"/>
<gene>
    <name evidence="7" type="ORF">CHLNCDRAFT_134182</name>
</gene>
<evidence type="ECO:0000256" key="3">
    <source>
        <dbReference type="ARBA" id="ARBA00023069"/>
    </source>
</evidence>
<keyword evidence="5" id="KW-0175">Coiled coil</keyword>
<dbReference type="PANTHER" id="PTHR16011:SF0">
    <property type="entry name" value="INTRAFLAGELLAR TRANSPORT PROTEIN 57 HOMOLOG"/>
    <property type="match status" value="1"/>
</dbReference>